<evidence type="ECO:0000256" key="4">
    <source>
        <dbReference type="ARBA" id="ARBA00029447"/>
    </source>
</evidence>
<dbReference type="InterPro" id="IPR000727">
    <property type="entry name" value="T_SNARE_dom"/>
</dbReference>
<evidence type="ECO:0000256" key="6">
    <source>
        <dbReference type="SAM" id="Phobius"/>
    </source>
</evidence>
<dbReference type="PROSITE" id="PS50192">
    <property type="entry name" value="T_SNARE"/>
    <property type="match status" value="1"/>
</dbReference>
<sequence length="645" mass="70987">MRLASQLRGSFFFLLVLLAVVAGFSLYGFTKSQQGFVDYRQLAIETNLAGRLQANLLYTRLNVLKYIKEDDPETLKEYTRRLDLVEQFLREIKTASGEPGRLRLIDESVNLTQEYKSNFAKVVGLLKDRNKIVFDELDPAGKAMRISISALFNQISKNTDYEDAHLLSQVQESLLLGRLYVTKFLVSNKHSDIERAEQELAKTSPYIDKLLKGTLNTDSSLENVKTNLAKYLNALKNIEQTIITRNDIINNKLNKIGPSIADNLESVKLSVKNEQDELGPKVQKNSEMMIYIVKIVSISALFLGLLFAVTLPKMIRRPIGGEPKEIAAVTERIAKGDLTEKFEHQEDATGIFKSIIYMSNSLKSVISRIVTNGDSISEAAITSSQIAQNTNNVVNEQRERTSQIATAINEMAYSIQEVVKLSTNSASSANEAKKAAETGLTVIDSTVGAINRLAETIENAMKDINKLEQSSHDIGAVVEVIRNISEQTNLLALNAAIEAARAGEQGRGFSVVADEVRNLAQRTQESTNEIQTMIEALQAGTNTAVSSMSTSSDEAHRTVELSGQTRQQLDGILSMISDINDMNNQVAVAVEEQSTVCEDINQNITGISESSDASSQSATEAAMASEKMAELAHALQMIAKEFKIS</sequence>
<evidence type="ECO:0000256" key="2">
    <source>
        <dbReference type="ARBA" id="ARBA00022519"/>
    </source>
</evidence>
<name>A0ABU9U1Y5_9GAMM</name>
<dbReference type="Gene3D" id="1.10.287.950">
    <property type="entry name" value="Methyl-accepting chemotaxis protein"/>
    <property type="match status" value="1"/>
</dbReference>
<reference evidence="10 11" key="1">
    <citation type="submission" date="2024-03" db="EMBL/GenBank/DDBJ databases">
        <title>Community enrichment and isolation of bacterial strains for fucoidan degradation.</title>
        <authorList>
            <person name="Sichert A."/>
        </authorList>
    </citation>
    <scope>NUCLEOTIDE SEQUENCE [LARGE SCALE GENOMIC DNA]</scope>
    <source>
        <strain evidence="10 11">AS81</strain>
    </source>
</reference>
<accession>A0ABU9U1Y5</accession>
<evidence type="ECO:0000259" key="9">
    <source>
        <dbReference type="PROSITE" id="PS51753"/>
    </source>
</evidence>
<dbReference type="PANTHER" id="PTHR32089">
    <property type="entry name" value="METHYL-ACCEPTING CHEMOTAXIS PROTEIN MCPB"/>
    <property type="match status" value="1"/>
</dbReference>
<dbReference type="Proteomes" id="UP001388366">
    <property type="component" value="Unassembled WGS sequence"/>
</dbReference>
<keyword evidence="11" id="KW-1185">Reference proteome</keyword>
<dbReference type="PRINTS" id="PR00260">
    <property type="entry name" value="CHEMTRNSDUCR"/>
</dbReference>
<keyword evidence="6" id="KW-0472">Membrane</keyword>
<comment type="similarity">
    <text evidence="4">Belongs to the methyl-accepting chemotaxis (MCP) protein family.</text>
</comment>
<protein>
    <submittedName>
        <fullName evidence="10">Methyl-accepting chemotaxis protein</fullName>
    </submittedName>
</protein>
<dbReference type="EMBL" id="JBBMQU010000015">
    <property type="protein sequence ID" value="MEM5551048.1"/>
    <property type="molecule type" value="Genomic_DNA"/>
</dbReference>
<dbReference type="PANTHER" id="PTHR32089:SF112">
    <property type="entry name" value="LYSOZYME-LIKE PROTEIN-RELATED"/>
    <property type="match status" value="1"/>
</dbReference>
<dbReference type="SMART" id="SM00283">
    <property type="entry name" value="MA"/>
    <property type="match status" value="1"/>
</dbReference>
<keyword evidence="6" id="KW-0812">Transmembrane</keyword>
<feature type="domain" description="T-SNARE coiled-coil homology" evidence="8">
    <location>
        <begin position="559"/>
        <end position="621"/>
    </location>
</feature>
<feature type="transmembrane region" description="Helical" evidence="6">
    <location>
        <begin position="12"/>
        <end position="30"/>
    </location>
</feature>
<evidence type="ECO:0000313" key="10">
    <source>
        <dbReference type="EMBL" id="MEM5551048.1"/>
    </source>
</evidence>
<organism evidence="10 11">
    <name type="scientific">Pseudoalteromonas neustonica</name>
    <dbReference type="NCBI Taxonomy" id="1840331"/>
    <lineage>
        <taxon>Bacteria</taxon>
        <taxon>Pseudomonadati</taxon>
        <taxon>Pseudomonadota</taxon>
        <taxon>Gammaproteobacteria</taxon>
        <taxon>Alteromonadales</taxon>
        <taxon>Pseudoalteromonadaceae</taxon>
        <taxon>Pseudoalteromonas</taxon>
    </lineage>
</organism>
<dbReference type="InterPro" id="IPR032255">
    <property type="entry name" value="HBM"/>
</dbReference>
<dbReference type="InterPro" id="IPR004090">
    <property type="entry name" value="Chemotax_Me-accpt_rcpt"/>
</dbReference>
<comment type="subcellular location">
    <subcellularLocation>
        <location evidence="1">Cell inner membrane</location>
        <topology evidence="1">Multi-pass membrane protein</topology>
    </subcellularLocation>
</comment>
<feature type="domain" description="Methyl-accepting transducer" evidence="7">
    <location>
        <begin position="372"/>
        <end position="608"/>
    </location>
</feature>
<dbReference type="InterPro" id="IPR004089">
    <property type="entry name" value="MCPsignal_dom"/>
</dbReference>
<evidence type="ECO:0000256" key="5">
    <source>
        <dbReference type="PROSITE-ProRule" id="PRU00284"/>
    </source>
</evidence>
<dbReference type="PROSITE" id="PS51753">
    <property type="entry name" value="HBM"/>
    <property type="match status" value="1"/>
</dbReference>
<keyword evidence="2" id="KW-1003">Cell membrane</keyword>
<dbReference type="Pfam" id="PF00015">
    <property type="entry name" value="MCPsignal"/>
    <property type="match status" value="1"/>
</dbReference>
<dbReference type="PROSITE" id="PS50111">
    <property type="entry name" value="CHEMOTAXIS_TRANSDUC_2"/>
    <property type="match status" value="1"/>
</dbReference>
<evidence type="ECO:0000313" key="11">
    <source>
        <dbReference type="Proteomes" id="UP001388366"/>
    </source>
</evidence>
<keyword evidence="3 5" id="KW-0807">Transducer</keyword>
<evidence type="ECO:0000256" key="1">
    <source>
        <dbReference type="ARBA" id="ARBA00004429"/>
    </source>
</evidence>
<keyword evidence="2" id="KW-0997">Cell inner membrane</keyword>
<dbReference type="SUPFAM" id="SSF58104">
    <property type="entry name" value="Methyl-accepting chemotaxis protein (MCP) signaling domain"/>
    <property type="match status" value="1"/>
</dbReference>
<evidence type="ECO:0000256" key="3">
    <source>
        <dbReference type="ARBA" id="ARBA00023224"/>
    </source>
</evidence>
<dbReference type="CDD" id="cd11386">
    <property type="entry name" value="MCP_signal"/>
    <property type="match status" value="1"/>
</dbReference>
<feature type="transmembrane region" description="Helical" evidence="6">
    <location>
        <begin position="288"/>
        <end position="309"/>
    </location>
</feature>
<dbReference type="SMART" id="SM01358">
    <property type="entry name" value="HBM"/>
    <property type="match status" value="1"/>
</dbReference>
<feature type="domain" description="HBM" evidence="9">
    <location>
        <begin position="41"/>
        <end position="279"/>
    </location>
</feature>
<dbReference type="Pfam" id="PF16591">
    <property type="entry name" value="HBM"/>
    <property type="match status" value="1"/>
</dbReference>
<keyword evidence="6" id="KW-1133">Transmembrane helix</keyword>
<dbReference type="RefSeq" id="WP_342883841.1">
    <property type="nucleotide sequence ID" value="NZ_JBBMQU010000015.1"/>
</dbReference>
<gene>
    <name evidence="10" type="ORF">WNY63_09935</name>
</gene>
<proteinExistence type="inferred from homology"/>
<comment type="caution">
    <text evidence="10">The sequence shown here is derived from an EMBL/GenBank/DDBJ whole genome shotgun (WGS) entry which is preliminary data.</text>
</comment>
<evidence type="ECO:0000259" key="8">
    <source>
        <dbReference type="PROSITE" id="PS50192"/>
    </source>
</evidence>
<evidence type="ECO:0000259" key="7">
    <source>
        <dbReference type="PROSITE" id="PS50111"/>
    </source>
</evidence>